<dbReference type="Proteomes" id="UP000297792">
    <property type="component" value="Unassembled WGS sequence"/>
</dbReference>
<sequence length="364" mass="38076">MTENEDVLVSVRNGVGILTLNRPKAINSLNDTMVAGISEALHAWENDDAVHTVLLTGAGERGLCAGGDVVALYHSAREGGEAARQFWYDEYLLNAYIGRYPKPYVAVMDGIVMGGGVGVASHGNVRVATDTTKMAMPEVGIGFIPDVGGTYLLSRAPGALGLHAALTGAPFSGADAIAMGFADHYVPHDEVAEFTAAVVSDGVEKALAAYSVEPPASPLVEQRGWIDECYAGDTVADILTALQAHGTAAGQSGGTAAGHIGGTAAEDAAKLIATRSPIALSVTLEAVRRAAKLETLEDVLQQEYRTSCASVKSHDFVEGIRAQLVDKDRNPQWSPASIAAVTPADVEAYFVPADPDLTFQEDNQ</sequence>
<dbReference type="EMBL" id="RWKA01000019">
    <property type="protein sequence ID" value="TGB37674.1"/>
    <property type="molecule type" value="Genomic_DNA"/>
</dbReference>
<dbReference type="GO" id="GO:0016853">
    <property type="term" value="F:isomerase activity"/>
    <property type="evidence" value="ECO:0007669"/>
    <property type="project" value="UniProtKB-KW"/>
</dbReference>
<comment type="catalytic activity">
    <reaction evidence="1">
        <text>3-hydroxy-2-methylpropanoyl-CoA + H2O = 3-hydroxy-2-methylpropanoate + CoA + H(+)</text>
        <dbReference type="Rhea" id="RHEA:20888"/>
        <dbReference type="ChEBI" id="CHEBI:11805"/>
        <dbReference type="ChEBI" id="CHEBI:15377"/>
        <dbReference type="ChEBI" id="CHEBI:15378"/>
        <dbReference type="ChEBI" id="CHEBI:57287"/>
        <dbReference type="ChEBI" id="CHEBI:57340"/>
        <dbReference type="EC" id="3.1.2.4"/>
    </reaction>
</comment>
<dbReference type="PANTHER" id="PTHR43176:SF3">
    <property type="entry name" value="3-HYDROXYISOBUTYRYL-COA HYDROLASE, MITOCHONDRIAL"/>
    <property type="match status" value="1"/>
</dbReference>
<dbReference type="Gene3D" id="3.90.226.10">
    <property type="entry name" value="2-enoyl-CoA Hydratase, Chain A, domain 1"/>
    <property type="match status" value="1"/>
</dbReference>
<keyword evidence="6" id="KW-1185">Reference proteome</keyword>
<accession>A0A4Z0HIX0</accession>
<evidence type="ECO:0000256" key="3">
    <source>
        <dbReference type="ARBA" id="ARBA00022801"/>
    </source>
</evidence>
<evidence type="ECO:0000313" key="5">
    <source>
        <dbReference type="EMBL" id="TGB37674.1"/>
    </source>
</evidence>
<dbReference type="InterPro" id="IPR045004">
    <property type="entry name" value="ECH_dom"/>
</dbReference>
<dbReference type="InterPro" id="IPR029045">
    <property type="entry name" value="ClpP/crotonase-like_dom_sf"/>
</dbReference>
<dbReference type="GO" id="GO:0006574">
    <property type="term" value="P:L-valine catabolic process"/>
    <property type="evidence" value="ECO:0007669"/>
    <property type="project" value="TreeGrafter"/>
</dbReference>
<dbReference type="NCBIfam" id="NF004127">
    <property type="entry name" value="PRK05617.1"/>
    <property type="match status" value="1"/>
</dbReference>
<feature type="domain" description="Enoyl-CoA hydratase/isomerase" evidence="4">
    <location>
        <begin position="15"/>
        <end position="350"/>
    </location>
</feature>
<keyword evidence="3" id="KW-0378">Hydrolase</keyword>
<dbReference type="SUPFAM" id="SSF52096">
    <property type="entry name" value="ClpP/crotonase"/>
    <property type="match status" value="1"/>
</dbReference>
<dbReference type="InterPro" id="IPR032259">
    <property type="entry name" value="HIBYL-CoA-H"/>
</dbReference>
<evidence type="ECO:0000256" key="2">
    <source>
        <dbReference type="ARBA" id="ARBA00011915"/>
    </source>
</evidence>
<gene>
    <name evidence="5" type="ORF">EJD98_26260</name>
</gene>
<dbReference type="RefSeq" id="WP_135361819.1">
    <property type="nucleotide sequence ID" value="NZ_RWJZ01000018.1"/>
</dbReference>
<evidence type="ECO:0000259" key="4">
    <source>
        <dbReference type="Pfam" id="PF16113"/>
    </source>
</evidence>
<dbReference type="CDD" id="cd06558">
    <property type="entry name" value="crotonase-like"/>
    <property type="match status" value="1"/>
</dbReference>
<dbReference type="EC" id="3.1.2.4" evidence="2"/>
<protein>
    <recommendedName>
        <fullName evidence="2">3-hydroxyisobutyryl-CoA hydrolase</fullName>
        <ecNumber evidence="2">3.1.2.4</ecNumber>
    </recommendedName>
</protein>
<organism evidence="5 6">
    <name type="scientific">Mycolicibacterium peregrinum</name>
    <name type="common">Mycobacterium peregrinum</name>
    <dbReference type="NCBI Taxonomy" id="43304"/>
    <lineage>
        <taxon>Bacteria</taxon>
        <taxon>Bacillati</taxon>
        <taxon>Actinomycetota</taxon>
        <taxon>Actinomycetes</taxon>
        <taxon>Mycobacteriales</taxon>
        <taxon>Mycobacteriaceae</taxon>
        <taxon>Mycolicibacterium</taxon>
    </lineage>
</organism>
<dbReference type="AlphaFoldDB" id="A0A4Z0HIX0"/>
<comment type="caution">
    <text evidence="5">The sequence shown here is derived from an EMBL/GenBank/DDBJ whole genome shotgun (WGS) entry which is preliminary data.</text>
</comment>
<dbReference type="PANTHER" id="PTHR43176">
    <property type="entry name" value="3-HYDROXYISOBUTYRYL-COA HYDROLASE-RELATED"/>
    <property type="match status" value="1"/>
</dbReference>
<evidence type="ECO:0000313" key="6">
    <source>
        <dbReference type="Proteomes" id="UP000297792"/>
    </source>
</evidence>
<proteinExistence type="predicted"/>
<name>A0A4Z0HIX0_MYCPR</name>
<dbReference type="GO" id="GO:0003860">
    <property type="term" value="F:3-hydroxyisobutyryl-CoA hydrolase activity"/>
    <property type="evidence" value="ECO:0007669"/>
    <property type="project" value="UniProtKB-EC"/>
</dbReference>
<keyword evidence="5" id="KW-0413">Isomerase</keyword>
<dbReference type="GO" id="GO:0005829">
    <property type="term" value="C:cytosol"/>
    <property type="evidence" value="ECO:0007669"/>
    <property type="project" value="TreeGrafter"/>
</dbReference>
<reference evidence="5 6" key="1">
    <citation type="submission" date="2018-12" db="EMBL/GenBank/DDBJ databases">
        <title>Draft genome sequences of Mycolicibacterium peregrinum isolated from a pig with lymphadenitis and from soil on the same Japanese pig farm.</title>
        <authorList>
            <person name="Komatsu T."/>
            <person name="Ohya K."/>
            <person name="Sawai K."/>
            <person name="Odoi J.O."/>
            <person name="Otsu K."/>
            <person name="Ota A."/>
            <person name="Ito T."/>
            <person name="Kawai M."/>
            <person name="Maruyama F."/>
        </authorList>
    </citation>
    <scope>NUCLEOTIDE SEQUENCE [LARGE SCALE GENOMIC DNA]</scope>
    <source>
        <strain evidence="5 6">138</strain>
    </source>
</reference>
<dbReference type="Pfam" id="PF16113">
    <property type="entry name" value="ECH_2"/>
    <property type="match status" value="1"/>
</dbReference>
<evidence type="ECO:0000256" key="1">
    <source>
        <dbReference type="ARBA" id="ARBA00001709"/>
    </source>
</evidence>